<feature type="domain" description="Major facilitator superfamily (MFS) profile" evidence="9">
    <location>
        <begin position="8"/>
        <end position="383"/>
    </location>
</feature>
<evidence type="ECO:0000256" key="3">
    <source>
        <dbReference type="ARBA" id="ARBA00022448"/>
    </source>
</evidence>
<comment type="similarity">
    <text evidence="2">Belongs to the major facilitator superfamily. Nitrate/nitrite porter (TC 2.A.1.8) family.</text>
</comment>
<evidence type="ECO:0000256" key="1">
    <source>
        <dbReference type="ARBA" id="ARBA00004651"/>
    </source>
</evidence>
<feature type="transmembrane region" description="Helical" evidence="8">
    <location>
        <begin position="12"/>
        <end position="34"/>
    </location>
</feature>
<feature type="transmembrane region" description="Helical" evidence="8">
    <location>
        <begin position="46"/>
        <end position="67"/>
    </location>
</feature>
<accession>A0ABN8UB64</accession>
<feature type="transmembrane region" description="Helical" evidence="8">
    <location>
        <begin position="132"/>
        <end position="154"/>
    </location>
</feature>
<keyword evidence="5 8" id="KW-1133">Transmembrane helix</keyword>
<comment type="caution">
    <text evidence="10">The sequence shown here is derived from an EMBL/GenBank/DDBJ whole genome shotgun (WGS) entry which is preliminary data.</text>
</comment>
<feature type="transmembrane region" description="Helical" evidence="8">
    <location>
        <begin position="166"/>
        <end position="184"/>
    </location>
</feature>
<organism evidence="10 11">
    <name type="scientific">Paenibacillus melissococcoides</name>
    <dbReference type="NCBI Taxonomy" id="2912268"/>
    <lineage>
        <taxon>Bacteria</taxon>
        <taxon>Bacillati</taxon>
        <taxon>Bacillota</taxon>
        <taxon>Bacilli</taxon>
        <taxon>Bacillales</taxon>
        <taxon>Paenibacillaceae</taxon>
        <taxon>Paenibacillus</taxon>
    </lineage>
</organism>
<dbReference type="PROSITE" id="PS50850">
    <property type="entry name" value="MFS"/>
    <property type="match status" value="1"/>
</dbReference>
<gene>
    <name evidence="10" type="ORF">WJ0W_003952</name>
</gene>
<feature type="transmembrane region" description="Helical" evidence="8">
    <location>
        <begin position="270"/>
        <end position="288"/>
    </location>
</feature>
<dbReference type="Proteomes" id="UP001154322">
    <property type="component" value="Unassembled WGS sequence"/>
</dbReference>
<dbReference type="Pfam" id="PF07690">
    <property type="entry name" value="MFS_1"/>
    <property type="match status" value="1"/>
</dbReference>
<feature type="transmembrane region" description="Helical" evidence="8">
    <location>
        <begin position="294"/>
        <end position="314"/>
    </location>
</feature>
<sequence>MNTLISKIQLPLQTTSLIVSFMVWVLISSLLSYIAADIPLTAGQSAWVSAVPVILGSVLRIPAGFLANRFGARFLFALSFAALLIPVAYLSIARTFLDLILSGFFLGIAGATFSIGVTSLPKYYPAEKHGTINGIYGIGNMGTAITTFGAPLLANAFGWRGAVQSYLLLILGFAVLNLLLGDRHEPKVRNSWREQFRHVYKNEKLWFLSLFYFITFGSFVAFTIYLPSFFVSHFHLAKVDAGLRTAGFIVLATLIRPVGGYLSDKFNPFLVLKLVFTGLTLSGILLSFSLNMPLFTLGCLTVAACAGVGNGAVFKLVPLHFAGQAGIVNGIVSAAGGLGGFFPPLILTLLYGWTGHYSIGFMALSESALASLILVFWMSFQAKMENWTPVEAEPPPRQD</sequence>
<evidence type="ECO:0000313" key="10">
    <source>
        <dbReference type="EMBL" id="CAH8246719.1"/>
    </source>
</evidence>
<dbReference type="InterPro" id="IPR044772">
    <property type="entry name" value="NO3_transporter"/>
</dbReference>
<dbReference type="InterPro" id="IPR011701">
    <property type="entry name" value="MFS"/>
</dbReference>
<evidence type="ECO:0000256" key="2">
    <source>
        <dbReference type="ARBA" id="ARBA00008432"/>
    </source>
</evidence>
<reference evidence="10" key="1">
    <citation type="submission" date="2022-06" db="EMBL/GenBank/DDBJ databases">
        <authorList>
            <person name="Dietemann V."/>
            <person name="Ory F."/>
            <person name="Dainat B."/>
            <person name="Oberhansli S."/>
        </authorList>
    </citation>
    <scope>NUCLEOTIDE SEQUENCE</scope>
    <source>
        <strain evidence="10">Ena-SAMPLE-TAB-26-04-2022-14:26:32:270-5432</strain>
    </source>
</reference>
<evidence type="ECO:0000256" key="5">
    <source>
        <dbReference type="ARBA" id="ARBA00022989"/>
    </source>
</evidence>
<evidence type="ECO:0000256" key="6">
    <source>
        <dbReference type="ARBA" id="ARBA00023063"/>
    </source>
</evidence>
<keyword evidence="11" id="KW-1185">Reference proteome</keyword>
<feature type="transmembrane region" description="Helical" evidence="8">
    <location>
        <begin position="99"/>
        <end position="120"/>
    </location>
</feature>
<keyword evidence="3" id="KW-0813">Transport</keyword>
<dbReference type="CDD" id="cd17341">
    <property type="entry name" value="MFS_NRT2_like"/>
    <property type="match status" value="1"/>
</dbReference>
<evidence type="ECO:0000256" key="7">
    <source>
        <dbReference type="ARBA" id="ARBA00023136"/>
    </source>
</evidence>
<feature type="transmembrane region" description="Helical" evidence="8">
    <location>
        <begin position="326"/>
        <end position="351"/>
    </location>
</feature>
<dbReference type="EMBL" id="CALYLO010000005">
    <property type="protein sequence ID" value="CAH8246719.1"/>
    <property type="molecule type" value="Genomic_DNA"/>
</dbReference>
<dbReference type="SUPFAM" id="SSF103473">
    <property type="entry name" value="MFS general substrate transporter"/>
    <property type="match status" value="1"/>
</dbReference>
<evidence type="ECO:0000259" key="9">
    <source>
        <dbReference type="PROSITE" id="PS50850"/>
    </source>
</evidence>
<keyword evidence="7 8" id="KW-0472">Membrane</keyword>
<feature type="transmembrane region" description="Helical" evidence="8">
    <location>
        <begin position="357"/>
        <end position="377"/>
    </location>
</feature>
<keyword evidence="4 8" id="KW-0812">Transmembrane</keyword>
<dbReference type="InterPro" id="IPR036259">
    <property type="entry name" value="MFS_trans_sf"/>
</dbReference>
<protein>
    <submittedName>
        <fullName evidence="10">NarK/NasA family nitrate transporter</fullName>
    </submittedName>
</protein>
<proteinExistence type="inferred from homology"/>
<dbReference type="InterPro" id="IPR020846">
    <property type="entry name" value="MFS_dom"/>
</dbReference>
<feature type="transmembrane region" description="Helical" evidence="8">
    <location>
        <begin position="74"/>
        <end position="93"/>
    </location>
</feature>
<feature type="transmembrane region" description="Helical" evidence="8">
    <location>
        <begin position="205"/>
        <end position="226"/>
    </location>
</feature>
<feature type="transmembrane region" description="Helical" evidence="8">
    <location>
        <begin position="246"/>
        <end position="263"/>
    </location>
</feature>
<evidence type="ECO:0000256" key="4">
    <source>
        <dbReference type="ARBA" id="ARBA00022692"/>
    </source>
</evidence>
<dbReference type="PANTHER" id="PTHR23515">
    <property type="entry name" value="HIGH-AFFINITY NITRATE TRANSPORTER 2.3"/>
    <property type="match status" value="1"/>
</dbReference>
<keyword evidence="6" id="KW-0534">Nitrate assimilation</keyword>
<evidence type="ECO:0000256" key="8">
    <source>
        <dbReference type="SAM" id="Phobius"/>
    </source>
</evidence>
<dbReference type="Gene3D" id="1.20.1250.20">
    <property type="entry name" value="MFS general substrate transporter like domains"/>
    <property type="match status" value="2"/>
</dbReference>
<evidence type="ECO:0000313" key="11">
    <source>
        <dbReference type="Proteomes" id="UP001154322"/>
    </source>
</evidence>
<comment type="subcellular location">
    <subcellularLocation>
        <location evidence="1">Cell membrane</location>
        <topology evidence="1">Multi-pass membrane protein</topology>
    </subcellularLocation>
</comment>
<name>A0ABN8UB64_9BACL</name>